<protein>
    <submittedName>
        <fullName evidence="3">MinD/ParA family protein</fullName>
    </submittedName>
</protein>
<sequence length="422" mass="45201">MDPSDESLEGRDIVVTESGSINVVVDLPPAPVAAPPADEAAVAIDDVVVDPSRPVHTQTASVTIVTAHPVVEAPLPPVRTVLPKQVEVEVSSGWRQPSRRSRRSGEVAEVPESSAMLTADRLLVPGRFGRPAPEGGARLLLYKATFGLANLGDSPKVRARKELDKRIQRPLDGGARFVPVLTRKGGVGKTTVSALLGMALADQRDDRIVAIDANPDRGTLSERVARQTDATVRDVVQRAASITGYTDFSTLVSRDVTRLDVLASDTDPQLSEAFNENDYNVVADLASRYYSIVLTDCGTGIVHSVMRPTLRRADSIVIVSGGSVDEARLASETLTWLEANGYGELVRNAVIALNTATQGTSLVNVEEIEAHFLSRVRQVVRIPYDPRLAAGAAIEYHKLRPATMHAARVLAALVVEGLPATK</sequence>
<dbReference type="OrthoDB" id="3204399at2"/>
<proteinExistence type="predicted"/>
<dbReference type="InterPro" id="IPR050625">
    <property type="entry name" value="ParA/MinD_ATPase"/>
</dbReference>
<evidence type="ECO:0000313" key="3">
    <source>
        <dbReference type="EMBL" id="QDZ16620.1"/>
    </source>
</evidence>
<gene>
    <name evidence="3" type="ORF">FPZ11_01600</name>
</gene>
<dbReference type="PANTHER" id="PTHR43384">
    <property type="entry name" value="SEPTUM SITE-DETERMINING PROTEIN MIND HOMOLOG, CHLOROPLASTIC-RELATED"/>
    <property type="match status" value="1"/>
</dbReference>
<evidence type="ECO:0000313" key="4">
    <source>
        <dbReference type="Proteomes" id="UP000320216"/>
    </source>
</evidence>
<feature type="domain" description="AAA" evidence="2">
    <location>
        <begin position="178"/>
        <end position="320"/>
    </location>
</feature>
<dbReference type="Pfam" id="PF13614">
    <property type="entry name" value="AAA_31"/>
    <property type="match status" value="1"/>
</dbReference>
<organism evidence="3 4">
    <name type="scientific">Humibacter ginsenosidimutans</name>
    <dbReference type="NCBI Taxonomy" id="2599293"/>
    <lineage>
        <taxon>Bacteria</taxon>
        <taxon>Bacillati</taxon>
        <taxon>Actinomycetota</taxon>
        <taxon>Actinomycetes</taxon>
        <taxon>Micrococcales</taxon>
        <taxon>Microbacteriaceae</taxon>
        <taxon>Humibacter</taxon>
    </lineage>
</organism>
<evidence type="ECO:0000256" key="1">
    <source>
        <dbReference type="SAM" id="MobiDB-lite"/>
    </source>
</evidence>
<dbReference type="PANTHER" id="PTHR43384:SF14">
    <property type="entry name" value="ESX-1 SECRETION-ASSOCIATED PROTEIN ESPI"/>
    <property type="match status" value="1"/>
</dbReference>
<dbReference type="EMBL" id="CP042305">
    <property type="protein sequence ID" value="QDZ16620.1"/>
    <property type="molecule type" value="Genomic_DNA"/>
</dbReference>
<name>A0A5B8MAL2_9MICO</name>
<dbReference type="InterPro" id="IPR025669">
    <property type="entry name" value="AAA_dom"/>
</dbReference>
<dbReference type="GO" id="GO:0009898">
    <property type="term" value="C:cytoplasmic side of plasma membrane"/>
    <property type="evidence" value="ECO:0007669"/>
    <property type="project" value="TreeGrafter"/>
</dbReference>
<keyword evidence="4" id="KW-1185">Reference proteome</keyword>
<evidence type="ECO:0000259" key="2">
    <source>
        <dbReference type="Pfam" id="PF13614"/>
    </source>
</evidence>
<dbReference type="GO" id="GO:0005829">
    <property type="term" value="C:cytosol"/>
    <property type="evidence" value="ECO:0007669"/>
    <property type="project" value="TreeGrafter"/>
</dbReference>
<dbReference type="Gene3D" id="3.40.50.300">
    <property type="entry name" value="P-loop containing nucleotide triphosphate hydrolases"/>
    <property type="match status" value="1"/>
</dbReference>
<dbReference type="GO" id="GO:0016887">
    <property type="term" value="F:ATP hydrolysis activity"/>
    <property type="evidence" value="ECO:0007669"/>
    <property type="project" value="TreeGrafter"/>
</dbReference>
<dbReference type="KEGG" id="huw:FPZ11_01600"/>
<dbReference type="GO" id="GO:0005524">
    <property type="term" value="F:ATP binding"/>
    <property type="evidence" value="ECO:0007669"/>
    <property type="project" value="TreeGrafter"/>
</dbReference>
<dbReference type="Proteomes" id="UP000320216">
    <property type="component" value="Chromosome"/>
</dbReference>
<dbReference type="SUPFAM" id="SSF52540">
    <property type="entry name" value="P-loop containing nucleoside triphosphate hydrolases"/>
    <property type="match status" value="1"/>
</dbReference>
<feature type="region of interest" description="Disordered" evidence="1">
    <location>
        <begin position="91"/>
        <end position="111"/>
    </location>
</feature>
<dbReference type="GO" id="GO:0051782">
    <property type="term" value="P:negative regulation of cell division"/>
    <property type="evidence" value="ECO:0007669"/>
    <property type="project" value="TreeGrafter"/>
</dbReference>
<accession>A0A5B8MAL2</accession>
<dbReference type="AlphaFoldDB" id="A0A5B8MAL2"/>
<reference evidence="3 4" key="1">
    <citation type="submission" date="2019-07" db="EMBL/GenBank/DDBJ databases">
        <title>Full genome sequence of Humibacter sp. WJ7-1.</title>
        <authorList>
            <person name="Im W.-T."/>
        </authorList>
    </citation>
    <scope>NUCLEOTIDE SEQUENCE [LARGE SCALE GENOMIC DNA]</scope>
    <source>
        <strain evidence="3 4">WJ7-1</strain>
    </source>
</reference>
<dbReference type="InterPro" id="IPR027417">
    <property type="entry name" value="P-loop_NTPase"/>
</dbReference>